<name>A0A1F7SED2_9BACT</name>
<organism evidence="2 3">
    <name type="scientific">Candidatus Schekmanbacteria bacterium RIFCSPLOWO2_12_FULL_38_15</name>
    <dbReference type="NCBI Taxonomy" id="1817883"/>
    <lineage>
        <taxon>Bacteria</taxon>
        <taxon>Candidatus Schekmaniibacteriota</taxon>
    </lineage>
</organism>
<accession>A0A1F7SED2</accession>
<dbReference type="GO" id="GO:0016779">
    <property type="term" value="F:nucleotidyltransferase activity"/>
    <property type="evidence" value="ECO:0007669"/>
    <property type="project" value="InterPro"/>
</dbReference>
<dbReference type="SUPFAM" id="SSF81301">
    <property type="entry name" value="Nucleotidyltransferase"/>
    <property type="match status" value="1"/>
</dbReference>
<dbReference type="EMBL" id="MGDI01000033">
    <property type="protein sequence ID" value="OGL52136.1"/>
    <property type="molecule type" value="Genomic_DNA"/>
</dbReference>
<sequence length="107" mass="12222">MPIKENEKSALLELKKKLQERYGLLDFRIFGSKARGEDSPDSDIDVMIKLPEISFVIESEIDKIIFSINLKNDCFITAVIFGKKELEEGPMDQSPLYKAIEREGITI</sequence>
<protein>
    <recommendedName>
        <fullName evidence="1">Polymerase nucleotidyl transferase domain-containing protein</fullName>
    </recommendedName>
</protein>
<proteinExistence type="predicted"/>
<dbReference type="InterPro" id="IPR002934">
    <property type="entry name" value="Polymerase_NTP_transf_dom"/>
</dbReference>
<dbReference type="PANTHER" id="PTHR33933:SF1">
    <property type="entry name" value="PROTEIN ADENYLYLTRANSFERASE MNTA-RELATED"/>
    <property type="match status" value="1"/>
</dbReference>
<evidence type="ECO:0000313" key="2">
    <source>
        <dbReference type="EMBL" id="OGL52136.1"/>
    </source>
</evidence>
<comment type="caution">
    <text evidence="2">The sequence shown here is derived from an EMBL/GenBank/DDBJ whole genome shotgun (WGS) entry which is preliminary data.</text>
</comment>
<dbReference type="Pfam" id="PF01909">
    <property type="entry name" value="NTP_transf_2"/>
    <property type="match status" value="1"/>
</dbReference>
<dbReference type="InterPro" id="IPR052548">
    <property type="entry name" value="Type_VII_TA_antitoxin"/>
</dbReference>
<evidence type="ECO:0000259" key="1">
    <source>
        <dbReference type="Pfam" id="PF01909"/>
    </source>
</evidence>
<dbReference type="InterPro" id="IPR043519">
    <property type="entry name" value="NT_sf"/>
</dbReference>
<dbReference type="Gene3D" id="3.30.460.10">
    <property type="entry name" value="Beta Polymerase, domain 2"/>
    <property type="match status" value="1"/>
</dbReference>
<dbReference type="AlphaFoldDB" id="A0A1F7SED2"/>
<feature type="domain" description="Polymerase nucleotidyl transferase" evidence="1">
    <location>
        <begin position="13"/>
        <end position="80"/>
    </location>
</feature>
<dbReference type="PANTHER" id="PTHR33933">
    <property type="entry name" value="NUCLEOTIDYLTRANSFERASE"/>
    <property type="match status" value="1"/>
</dbReference>
<gene>
    <name evidence="2" type="ORF">A3G31_06880</name>
</gene>
<dbReference type="Proteomes" id="UP000178082">
    <property type="component" value="Unassembled WGS sequence"/>
</dbReference>
<evidence type="ECO:0000313" key="3">
    <source>
        <dbReference type="Proteomes" id="UP000178082"/>
    </source>
</evidence>
<dbReference type="CDD" id="cd05403">
    <property type="entry name" value="NT_KNTase_like"/>
    <property type="match status" value="1"/>
</dbReference>
<reference evidence="2 3" key="1">
    <citation type="journal article" date="2016" name="Nat. Commun.">
        <title>Thousands of microbial genomes shed light on interconnected biogeochemical processes in an aquifer system.</title>
        <authorList>
            <person name="Anantharaman K."/>
            <person name="Brown C.T."/>
            <person name="Hug L.A."/>
            <person name="Sharon I."/>
            <person name="Castelle C.J."/>
            <person name="Probst A.J."/>
            <person name="Thomas B.C."/>
            <person name="Singh A."/>
            <person name="Wilkins M.J."/>
            <person name="Karaoz U."/>
            <person name="Brodie E.L."/>
            <person name="Williams K.H."/>
            <person name="Hubbard S.S."/>
            <person name="Banfield J.F."/>
        </authorList>
    </citation>
    <scope>NUCLEOTIDE SEQUENCE [LARGE SCALE GENOMIC DNA]</scope>
</reference>